<dbReference type="SUPFAM" id="SSF51735">
    <property type="entry name" value="NAD(P)-binding Rossmann-fold domains"/>
    <property type="match status" value="1"/>
</dbReference>
<dbReference type="Pfam" id="PF01408">
    <property type="entry name" value="GFO_IDH_MocA"/>
    <property type="match status" value="1"/>
</dbReference>
<reference evidence="6" key="1">
    <citation type="journal article" date="2019" name="Int. J. Syst. Evol. Microbiol.">
        <title>The Global Catalogue of Microorganisms (GCM) 10K type strain sequencing project: providing services to taxonomists for standard genome sequencing and annotation.</title>
        <authorList>
            <consortium name="The Broad Institute Genomics Platform"/>
            <consortium name="The Broad Institute Genome Sequencing Center for Infectious Disease"/>
            <person name="Wu L."/>
            <person name="Ma J."/>
        </authorList>
    </citation>
    <scope>NUCLEOTIDE SEQUENCE [LARGE SCALE GENOMIC DNA]</scope>
    <source>
        <strain evidence="6">KACC 14249</strain>
    </source>
</reference>
<keyword evidence="2" id="KW-0560">Oxidoreductase</keyword>
<evidence type="ECO:0000259" key="3">
    <source>
        <dbReference type="Pfam" id="PF01408"/>
    </source>
</evidence>
<dbReference type="EMBL" id="JBHSRD010000003">
    <property type="protein sequence ID" value="MFC6007358.1"/>
    <property type="molecule type" value="Genomic_DNA"/>
</dbReference>
<organism evidence="5 6">
    <name type="scientific">Angustibacter luteus</name>
    <dbReference type="NCBI Taxonomy" id="658456"/>
    <lineage>
        <taxon>Bacteria</taxon>
        <taxon>Bacillati</taxon>
        <taxon>Actinomycetota</taxon>
        <taxon>Actinomycetes</taxon>
        <taxon>Kineosporiales</taxon>
        <taxon>Kineosporiaceae</taxon>
    </lineage>
</organism>
<dbReference type="Proteomes" id="UP001596189">
    <property type="component" value="Unassembled WGS sequence"/>
</dbReference>
<dbReference type="Gene3D" id="3.40.50.720">
    <property type="entry name" value="NAD(P)-binding Rossmann-like Domain"/>
    <property type="match status" value="1"/>
</dbReference>
<dbReference type="InterPro" id="IPR036291">
    <property type="entry name" value="NAD(P)-bd_dom_sf"/>
</dbReference>
<sequence length="332" mass="35237">MTSSSTTRFGVIGTGGIASVMTSDIALLPDVEVVAVGSRSAASAERFAGAHGVPRAHGSYADLVADPDVDAVYVATPHPGHLDAALLAIEAGKAVLIEKPFTMNAAQAREIVDAARARGVFCMEAMWTRFLPHVLRIRELVAAGALGEITTVTADHDQWFAFDPEHRLFSPELGGGALLDLGVYPVSFASMLLGTPSQVTARADFGPTGVDAQTSMIFEYASGAHAVLSTTMRAAGPCQAAIVGTEGRIEIDTTWYAPTSFVFRPRVGEPEVWTEEPAPDEHKGLRFEAAEVARCLREGLTESPAMPLDETVAIMETLDQVRDQIGLTYPGL</sequence>
<dbReference type="Gene3D" id="3.30.360.10">
    <property type="entry name" value="Dihydrodipicolinate Reductase, domain 2"/>
    <property type="match status" value="1"/>
</dbReference>
<evidence type="ECO:0000256" key="1">
    <source>
        <dbReference type="ARBA" id="ARBA00010928"/>
    </source>
</evidence>
<dbReference type="SUPFAM" id="SSF55347">
    <property type="entry name" value="Glyceraldehyde-3-phosphate dehydrogenase-like, C-terminal domain"/>
    <property type="match status" value="1"/>
</dbReference>
<evidence type="ECO:0000313" key="6">
    <source>
        <dbReference type="Proteomes" id="UP001596189"/>
    </source>
</evidence>
<keyword evidence="6" id="KW-1185">Reference proteome</keyword>
<dbReference type="InterPro" id="IPR000683">
    <property type="entry name" value="Gfo/Idh/MocA-like_OxRdtase_N"/>
</dbReference>
<evidence type="ECO:0000259" key="4">
    <source>
        <dbReference type="Pfam" id="PF22725"/>
    </source>
</evidence>
<dbReference type="InterPro" id="IPR050984">
    <property type="entry name" value="Gfo/Idh/MocA_domain"/>
</dbReference>
<name>A0ABW1JEY9_9ACTN</name>
<gene>
    <name evidence="5" type="ORF">ACFQDO_09475</name>
</gene>
<dbReference type="PANTHER" id="PTHR22604:SF105">
    <property type="entry name" value="TRANS-1,2-DIHYDROBENZENE-1,2-DIOL DEHYDROGENASE"/>
    <property type="match status" value="1"/>
</dbReference>
<comment type="caution">
    <text evidence="5">The sequence shown here is derived from an EMBL/GenBank/DDBJ whole genome shotgun (WGS) entry which is preliminary data.</text>
</comment>
<comment type="similarity">
    <text evidence="1">Belongs to the Gfo/Idh/MocA family.</text>
</comment>
<dbReference type="RefSeq" id="WP_345716160.1">
    <property type="nucleotide sequence ID" value="NZ_BAABFP010000004.1"/>
</dbReference>
<dbReference type="Pfam" id="PF22725">
    <property type="entry name" value="GFO_IDH_MocA_C3"/>
    <property type="match status" value="1"/>
</dbReference>
<feature type="domain" description="Gfo/Idh/MocA-like oxidoreductase N-terminal" evidence="3">
    <location>
        <begin position="8"/>
        <end position="124"/>
    </location>
</feature>
<proteinExistence type="inferred from homology"/>
<dbReference type="PANTHER" id="PTHR22604">
    <property type="entry name" value="OXIDOREDUCTASES"/>
    <property type="match status" value="1"/>
</dbReference>
<feature type="domain" description="GFO/IDH/MocA-like oxidoreductase" evidence="4">
    <location>
        <begin position="135"/>
        <end position="250"/>
    </location>
</feature>
<dbReference type="InterPro" id="IPR055170">
    <property type="entry name" value="GFO_IDH_MocA-like_dom"/>
</dbReference>
<protein>
    <submittedName>
        <fullName evidence="5">Gfo/Idh/MocA family protein</fullName>
    </submittedName>
</protein>
<evidence type="ECO:0000256" key="2">
    <source>
        <dbReference type="ARBA" id="ARBA00023002"/>
    </source>
</evidence>
<evidence type="ECO:0000313" key="5">
    <source>
        <dbReference type="EMBL" id="MFC6007358.1"/>
    </source>
</evidence>
<accession>A0ABW1JEY9</accession>